<dbReference type="InterPro" id="IPR037049">
    <property type="entry name" value="DUF1214_C_sf"/>
</dbReference>
<dbReference type="PANTHER" id="PTHR36509:SF3">
    <property type="entry name" value="SIGNAL PEPTIDE PROTEIN"/>
    <property type="match status" value="1"/>
</dbReference>
<feature type="domain" description="DUF1254" evidence="3">
    <location>
        <begin position="73"/>
        <end position="206"/>
    </location>
</feature>
<evidence type="ECO:0000313" key="4">
    <source>
        <dbReference type="EMBL" id="MFC7288268.1"/>
    </source>
</evidence>
<dbReference type="Gene3D" id="2.60.40.1610">
    <property type="entry name" value="Domain of unknown function DUF1254"/>
    <property type="match status" value="1"/>
</dbReference>
<dbReference type="Pfam" id="PF06863">
    <property type="entry name" value="DUF1254"/>
    <property type="match status" value="1"/>
</dbReference>
<dbReference type="RefSeq" id="WP_382271622.1">
    <property type="nucleotide sequence ID" value="NZ_JBHTBU010000001.1"/>
</dbReference>
<gene>
    <name evidence="4" type="ORF">ACFQPC_09500</name>
</gene>
<dbReference type="SUPFAM" id="SSF160935">
    <property type="entry name" value="VPA0735-like"/>
    <property type="match status" value="1"/>
</dbReference>
<dbReference type="PANTHER" id="PTHR36509">
    <property type="entry name" value="BLL3101 PROTEIN"/>
    <property type="match status" value="1"/>
</dbReference>
<dbReference type="Gene3D" id="1.10.3360.10">
    <property type="entry name" value="VPA0735-like domain"/>
    <property type="match status" value="1"/>
</dbReference>
<organism evidence="4 5">
    <name type="scientific">Herminiimonas glaciei</name>
    <dbReference type="NCBI Taxonomy" id="523788"/>
    <lineage>
        <taxon>Bacteria</taxon>
        <taxon>Pseudomonadati</taxon>
        <taxon>Pseudomonadota</taxon>
        <taxon>Betaproteobacteria</taxon>
        <taxon>Burkholderiales</taxon>
        <taxon>Oxalobacteraceae</taxon>
        <taxon>Herminiimonas</taxon>
    </lineage>
</organism>
<dbReference type="Pfam" id="PF06742">
    <property type="entry name" value="DUF1214"/>
    <property type="match status" value="1"/>
</dbReference>
<accession>A0ABW2IBH0</accession>
<name>A0ABW2IBH0_9BURK</name>
<evidence type="ECO:0000259" key="3">
    <source>
        <dbReference type="Pfam" id="PF06863"/>
    </source>
</evidence>
<dbReference type="InterPro" id="IPR010621">
    <property type="entry name" value="DUF1214"/>
</dbReference>
<dbReference type="InterPro" id="IPR010679">
    <property type="entry name" value="DUF1254"/>
</dbReference>
<comment type="caution">
    <text evidence="4">The sequence shown here is derived from an EMBL/GenBank/DDBJ whole genome shotgun (WGS) entry which is preliminary data.</text>
</comment>
<dbReference type="InterPro" id="IPR037050">
    <property type="entry name" value="DUF1254_sf"/>
</dbReference>
<feature type="domain" description="DUF1214" evidence="2">
    <location>
        <begin position="353"/>
        <end position="459"/>
    </location>
</feature>
<feature type="signal peptide" evidence="1">
    <location>
        <begin position="1"/>
        <end position="21"/>
    </location>
</feature>
<sequence>MKKIVAFLATLCAICSSSAFAADSTSREKAATSAGQVVERTIYRRAVEAVIWGMPAVNYERMLQAAADNGAKPNQVVYWSRPVNWKNQTLTPNPDTIYLNPFYDTKNGPVVVEIPQADADHVIVGSFDVAWQNALADVGPAGMDKGKGAKYLVTPPGYKEKAPDGYIVLPSETYRGFVILRSNFKSRSDADIKSAVDHGKRVKVYPLGGDPNSTVFVDAYDKSFDSTIPYDATFFELLNRFVQLEPWLTRDKVMIDALKTLGIEKGKPFKPDAKTKAILSKAAQEAHAVIGMKYEGNFVPAFFDGTHWSVPVPPETRDGLSSNFADPNEYGLDGRAVMYHMAYFSAKVLGAGQFYLINIVDRTGKPLDGKSTYRLTVPPNAPIEQYWSVTVYDRATHALIKRMSRPSLASNDTSVQKNADGSTDIYFGPVAPAGKKSNWVPTDPKGQFELLFRLYGPKKEFAEKIWKLPDVERIKP</sequence>
<keyword evidence="1" id="KW-0732">Signal</keyword>
<evidence type="ECO:0000259" key="2">
    <source>
        <dbReference type="Pfam" id="PF06742"/>
    </source>
</evidence>
<dbReference type="Gene3D" id="2.60.120.600">
    <property type="entry name" value="Domain of unknown function DUF1214, C-terminal domain"/>
    <property type="match status" value="1"/>
</dbReference>
<dbReference type="EMBL" id="JBHTBU010000001">
    <property type="protein sequence ID" value="MFC7288268.1"/>
    <property type="molecule type" value="Genomic_DNA"/>
</dbReference>
<dbReference type="Proteomes" id="UP001596542">
    <property type="component" value="Unassembled WGS sequence"/>
</dbReference>
<keyword evidence="5" id="KW-1185">Reference proteome</keyword>
<evidence type="ECO:0000256" key="1">
    <source>
        <dbReference type="SAM" id="SignalP"/>
    </source>
</evidence>
<feature type="chain" id="PRO_5045732383" evidence="1">
    <location>
        <begin position="22"/>
        <end position="476"/>
    </location>
</feature>
<proteinExistence type="predicted"/>
<protein>
    <submittedName>
        <fullName evidence="4">DUF1254 domain-containing protein</fullName>
    </submittedName>
</protein>
<reference evidence="5" key="1">
    <citation type="journal article" date="2019" name="Int. J. Syst. Evol. Microbiol.">
        <title>The Global Catalogue of Microorganisms (GCM) 10K type strain sequencing project: providing services to taxonomists for standard genome sequencing and annotation.</title>
        <authorList>
            <consortium name="The Broad Institute Genomics Platform"/>
            <consortium name="The Broad Institute Genome Sequencing Center for Infectious Disease"/>
            <person name="Wu L."/>
            <person name="Ma J."/>
        </authorList>
    </citation>
    <scope>NUCLEOTIDE SEQUENCE [LARGE SCALE GENOMIC DNA]</scope>
    <source>
        <strain evidence="5">KACC 12508</strain>
    </source>
</reference>
<evidence type="ECO:0000313" key="5">
    <source>
        <dbReference type="Proteomes" id="UP001596542"/>
    </source>
</evidence>